<dbReference type="SUPFAM" id="SSF88874">
    <property type="entry name" value="Receptor-binding domain of short tail fibre protein gp12"/>
    <property type="match status" value="1"/>
</dbReference>
<keyword evidence="1" id="KW-1230">Viral tail fiber protein</keyword>
<name>A0A219YBR3_9CAUD</name>
<evidence type="ECO:0000259" key="3">
    <source>
        <dbReference type="Pfam" id="PF07484"/>
    </source>
</evidence>
<organism evidence="4 5">
    <name type="scientific">Aeromonas phage 56</name>
    <dbReference type="NCBI Taxonomy" id="1932902"/>
    <lineage>
        <taxon>Viruses</taxon>
        <taxon>Duplodnaviria</taxon>
        <taxon>Heunggongvirae</taxon>
        <taxon>Uroviricota</taxon>
        <taxon>Caudoviricetes</taxon>
        <taxon>Popoffvirus</taxon>
        <taxon>Popoffvirus pv56</taxon>
    </lineage>
</organism>
<dbReference type="Proteomes" id="UP000223874">
    <property type="component" value="Segment"/>
</dbReference>
<dbReference type="EMBL" id="KY290954">
    <property type="protein sequence ID" value="APU01390.1"/>
    <property type="molecule type" value="Genomic_DNA"/>
</dbReference>
<reference evidence="4 5" key="1">
    <citation type="journal article" date="2017" name="Sci. Rep.">
        <title>Characterization and diversity of phages infecting Aeromonas salmonicida subsp. salmonicida.</title>
        <authorList>
            <person name="Vincent A.T."/>
            <person name="Paquet V.E."/>
            <person name="Bernatchez A."/>
            <person name="Tremblay D.M."/>
            <person name="Moineau S."/>
            <person name="Charette S.J."/>
        </authorList>
    </citation>
    <scope>NUCLEOTIDE SEQUENCE [LARGE SCALE GENOMIC DNA]</scope>
</reference>
<keyword evidence="2" id="KW-1160">Virus entry into host cell</keyword>
<dbReference type="PANTHER" id="PTHR35191">
    <property type="entry name" value="PROPHAGE SIDE TAIL FIBER PROTEIN HOMOLOG STFQ-RELATED"/>
    <property type="match status" value="1"/>
</dbReference>
<keyword evidence="2" id="KW-1161">Viral attachment to host cell</keyword>
<keyword evidence="1" id="KW-0946">Virion</keyword>
<keyword evidence="1" id="KW-1227">Viral tail protein</keyword>
<keyword evidence="2" id="KW-0945">Host-virus interaction</keyword>
<dbReference type="InterPro" id="IPR037053">
    <property type="entry name" value="Phage_tail_collar_dom_sf"/>
</dbReference>
<dbReference type="Gene3D" id="3.90.1340.10">
    <property type="entry name" value="Phage tail collar domain"/>
    <property type="match status" value="1"/>
</dbReference>
<evidence type="ECO:0000256" key="2">
    <source>
        <dbReference type="ARBA" id="ARBA00022804"/>
    </source>
</evidence>
<dbReference type="Pfam" id="PF07484">
    <property type="entry name" value="Collar"/>
    <property type="match status" value="1"/>
</dbReference>
<evidence type="ECO:0000313" key="5">
    <source>
        <dbReference type="Proteomes" id="UP000223874"/>
    </source>
</evidence>
<dbReference type="PANTHER" id="PTHR35191:SF1">
    <property type="entry name" value="PROPHAGE SIDE TAIL FIBER PROTEIN HOMOLOG STFQ-RELATED"/>
    <property type="match status" value="1"/>
</dbReference>
<evidence type="ECO:0000256" key="1">
    <source>
        <dbReference type="ARBA" id="ARBA00022672"/>
    </source>
</evidence>
<dbReference type="InterPro" id="IPR011083">
    <property type="entry name" value="Phage_tail_collar_dom"/>
</dbReference>
<sequence>MKKWMGKMSISEPSKITVPFAESGIKNAIPQEANNATGKAGFDKGFPGRTMLPKASGGIPPSGMDFNGILYDITSAIRYMQAGGIPSYDAAFAAAISGYAKGAVLIGGDGVTLYQNTVDGNATDPNSGGAGWIAGGSSGYPVGAPIPWPTAVPPAGFIAMTGQSFSAATYLKLAQAYPSLVLPDMRAEFIRGWDNARGVDTGRVILSAQGDAIRNITGTLTNVYTENPNITVGALSFAGSGSASLGTGGTTVLFRNALLNASAVVPTAADNRPRNIAYNYIVRAA</sequence>
<proteinExistence type="predicted"/>
<dbReference type="GO" id="GO:0098024">
    <property type="term" value="C:virus tail, fiber"/>
    <property type="evidence" value="ECO:0007669"/>
    <property type="project" value="UniProtKB-KW"/>
</dbReference>
<evidence type="ECO:0000313" key="4">
    <source>
        <dbReference type="EMBL" id="APU01390.1"/>
    </source>
</evidence>
<dbReference type="GO" id="GO:0019062">
    <property type="term" value="P:virion attachment to host cell"/>
    <property type="evidence" value="ECO:0007669"/>
    <property type="project" value="UniProtKB-KW"/>
</dbReference>
<accession>A0A219YBR3</accession>
<feature type="domain" description="Phage tail collar" evidence="3">
    <location>
        <begin position="143"/>
        <end position="190"/>
    </location>
</feature>
<protein>
    <submittedName>
        <fullName evidence="4">Tail fiber protein</fullName>
    </submittedName>
</protein>
<dbReference type="InterPro" id="IPR051934">
    <property type="entry name" value="Phage_Tail_Fiber_Structural"/>
</dbReference>